<feature type="domain" description="Rhodanese" evidence="4">
    <location>
        <begin position="172"/>
        <end position="299"/>
    </location>
</feature>
<evidence type="ECO:0000256" key="1">
    <source>
        <dbReference type="ARBA" id="ARBA00022679"/>
    </source>
</evidence>
<dbReference type="GO" id="GO:0004792">
    <property type="term" value="F:thiosulfate-cyanide sulfurtransferase activity"/>
    <property type="evidence" value="ECO:0007669"/>
    <property type="project" value="InterPro"/>
</dbReference>
<evidence type="ECO:0000259" key="4">
    <source>
        <dbReference type="PROSITE" id="PS50206"/>
    </source>
</evidence>
<keyword evidence="2" id="KW-0677">Repeat</keyword>
<dbReference type="EMBL" id="CAKKNE010000003">
    <property type="protein sequence ID" value="CAH0372401.1"/>
    <property type="molecule type" value="Genomic_DNA"/>
</dbReference>
<reference evidence="5" key="1">
    <citation type="submission" date="2021-11" db="EMBL/GenBank/DDBJ databases">
        <authorList>
            <consortium name="Genoscope - CEA"/>
            <person name="William W."/>
        </authorList>
    </citation>
    <scope>NUCLEOTIDE SEQUENCE</scope>
</reference>
<dbReference type="InterPro" id="IPR001307">
    <property type="entry name" value="Thiosulphate_STrfase_CS"/>
</dbReference>
<evidence type="ECO:0000313" key="6">
    <source>
        <dbReference type="Proteomes" id="UP000789595"/>
    </source>
</evidence>
<dbReference type="CDD" id="cd01448">
    <property type="entry name" value="TST_Repeat_1"/>
    <property type="match status" value="1"/>
</dbReference>
<dbReference type="OrthoDB" id="270167at2759"/>
<dbReference type="Pfam" id="PF00581">
    <property type="entry name" value="Rhodanese"/>
    <property type="match status" value="1"/>
</dbReference>
<name>A0A8J2X324_9STRA</name>
<dbReference type="AlphaFoldDB" id="A0A8J2X324"/>
<protein>
    <recommendedName>
        <fullName evidence="3">Sulfurtransferase</fullName>
    </recommendedName>
</protein>
<dbReference type="InterPro" id="IPR036873">
    <property type="entry name" value="Rhodanese-like_dom_sf"/>
</dbReference>
<feature type="domain" description="Rhodanese" evidence="4">
    <location>
        <begin position="16"/>
        <end position="138"/>
    </location>
</feature>
<gene>
    <name evidence="5" type="ORF">PECAL_3P23940</name>
</gene>
<evidence type="ECO:0000256" key="3">
    <source>
        <dbReference type="RuleBase" id="RU000507"/>
    </source>
</evidence>
<evidence type="ECO:0000313" key="5">
    <source>
        <dbReference type="EMBL" id="CAH0372401.1"/>
    </source>
</evidence>
<accession>A0A8J2X324</accession>
<dbReference type="InterPro" id="IPR045078">
    <property type="entry name" value="TST/MPST-like"/>
</dbReference>
<dbReference type="InterPro" id="IPR001763">
    <property type="entry name" value="Rhodanese-like_dom"/>
</dbReference>
<dbReference type="SMART" id="SM00450">
    <property type="entry name" value="RHOD"/>
    <property type="match status" value="2"/>
</dbReference>
<proteinExistence type="predicted"/>
<comment type="caution">
    <text evidence="5">The sequence shown here is derived from an EMBL/GenBank/DDBJ whole genome shotgun (WGS) entry which is preliminary data.</text>
</comment>
<dbReference type="PANTHER" id="PTHR11364:SF27">
    <property type="entry name" value="SULFURTRANSFERASE"/>
    <property type="match status" value="1"/>
</dbReference>
<dbReference type="GO" id="GO:0005739">
    <property type="term" value="C:mitochondrion"/>
    <property type="evidence" value="ECO:0007669"/>
    <property type="project" value="TreeGrafter"/>
</dbReference>
<dbReference type="PANTHER" id="PTHR11364">
    <property type="entry name" value="THIOSULFATE SULFERTANSFERASE"/>
    <property type="match status" value="1"/>
</dbReference>
<evidence type="ECO:0000256" key="2">
    <source>
        <dbReference type="ARBA" id="ARBA00022737"/>
    </source>
</evidence>
<dbReference type="PROSITE" id="PS00683">
    <property type="entry name" value="RHODANESE_2"/>
    <property type="match status" value="1"/>
</dbReference>
<keyword evidence="1 3" id="KW-0808">Transferase</keyword>
<dbReference type="Proteomes" id="UP000789595">
    <property type="component" value="Unassembled WGS sequence"/>
</dbReference>
<organism evidence="5 6">
    <name type="scientific">Pelagomonas calceolata</name>
    <dbReference type="NCBI Taxonomy" id="35677"/>
    <lineage>
        <taxon>Eukaryota</taxon>
        <taxon>Sar</taxon>
        <taxon>Stramenopiles</taxon>
        <taxon>Ochrophyta</taxon>
        <taxon>Pelagophyceae</taxon>
        <taxon>Pelagomonadales</taxon>
        <taxon>Pelagomonadaceae</taxon>
        <taxon>Pelagomonas</taxon>
    </lineage>
</organism>
<dbReference type="PROSITE" id="PS50206">
    <property type="entry name" value="RHODANESE_3"/>
    <property type="match status" value="2"/>
</dbReference>
<keyword evidence="6" id="KW-1185">Reference proteome</keyword>
<sequence length="302" mass="31075">MRNGLASVAWLAERLGQANLRVVDATWFLPSSPFASPVAARTAHAAARVPGSTFWDLDEVSDAAAAPSTPHNLPTPAQFAAEARRHGIAPDTRVVCYDQLGVFSAPRLWHTLRAFGVEAAVLDGGLPAWAAAGHAVERAEPAVEPAAAPAADFAYSGELQWRLGDVEAWLASDRTVQLVDARPAGRFRGTAPEPRAGCRPGHAPGARSVPFLDLLDPAPRPAPGPGGPFRGATLKPVDGLRAAFAAAGVAVDAPAAATCGSGLTAAVLALALHRCGAAAVPIYDGAWCEYEASGLPVVVDAE</sequence>
<dbReference type="SUPFAM" id="SSF52821">
    <property type="entry name" value="Rhodanese/Cell cycle control phosphatase"/>
    <property type="match status" value="2"/>
</dbReference>
<dbReference type="Gene3D" id="3.40.250.10">
    <property type="entry name" value="Rhodanese-like domain"/>
    <property type="match status" value="2"/>
</dbReference>